<evidence type="ECO:0000256" key="9">
    <source>
        <dbReference type="ARBA" id="ARBA00022777"/>
    </source>
</evidence>
<evidence type="ECO:0000256" key="2">
    <source>
        <dbReference type="ARBA" id="ARBA00006529"/>
    </source>
</evidence>
<dbReference type="FunFam" id="3.30.200.20:FF:000326">
    <property type="entry name" value="Mitogen-activated protein kinase kinase kinase 14"/>
    <property type="match status" value="1"/>
</dbReference>
<evidence type="ECO:0000256" key="17">
    <source>
        <dbReference type="SAM" id="MobiDB-lite"/>
    </source>
</evidence>
<feature type="compositionally biased region" description="Basic and acidic residues" evidence="17">
    <location>
        <begin position="610"/>
        <end position="622"/>
    </location>
</feature>
<evidence type="ECO:0000256" key="7">
    <source>
        <dbReference type="ARBA" id="ARBA00022679"/>
    </source>
</evidence>
<dbReference type="FunFam" id="1.10.510.10:FF:000383">
    <property type="entry name" value="Mitogen-activated protein kinase kinase kinase 14"/>
    <property type="match status" value="1"/>
</dbReference>
<keyword evidence="20" id="KW-1185">Reference proteome</keyword>
<dbReference type="PROSITE" id="PS50011">
    <property type="entry name" value="PROTEIN_KINASE_DOM"/>
    <property type="match status" value="1"/>
</dbReference>
<evidence type="ECO:0000256" key="6">
    <source>
        <dbReference type="ARBA" id="ARBA00022553"/>
    </source>
</evidence>
<evidence type="ECO:0000313" key="20">
    <source>
        <dbReference type="Proteomes" id="UP001364617"/>
    </source>
</evidence>
<organism evidence="19 20">
    <name type="scientific">Phoxinus phoxinus</name>
    <name type="common">Eurasian minnow</name>
    <dbReference type="NCBI Taxonomy" id="58324"/>
    <lineage>
        <taxon>Eukaryota</taxon>
        <taxon>Metazoa</taxon>
        <taxon>Chordata</taxon>
        <taxon>Craniata</taxon>
        <taxon>Vertebrata</taxon>
        <taxon>Euteleostomi</taxon>
        <taxon>Actinopterygii</taxon>
        <taxon>Neopterygii</taxon>
        <taxon>Teleostei</taxon>
        <taxon>Ostariophysi</taxon>
        <taxon>Cypriniformes</taxon>
        <taxon>Leuciscidae</taxon>
        <taxon>Phoxininae</taxon>
        <taxon>Phoxinus</taxon>
    </lineage>
</organism>
<reference evidence="19 20" key="1">
    <citation type="submission" date="2024-02" db="EMBL/GenBank/DDBJ databases">
        <title>Chromosome-level genome assembly of the Eurasian Minnow (Phoxinus phoxinus).</title>
        <authorList>
            <person name="Oriowo T.O."/>
            <person name="Martin S."/>
            <person name="Stange M."/>
            <person name="Chrysostomakis Y."/>
            <person name="Brown T."/>
            <person name="Winkler S."/>
            <person name="Kukowka S."/>
            <person name="Myers E.W."/>
            <person name="Bohne A."/>
        </authorList>
    </citation>
    <scope>NUCLEOTIDE SEQUENCE [LARGE SCALE GENOMIC DNA]</scope>
    <source>
        <strain evidence="19">ZFMK-TIS-60720</strain>
        <tissue evidence="19">Whole Organism</tissue>
    </source>
</reference>
<dbReference type="PANTHER" id="PTHR48016">
    <property type="entry name" value="MAP KINASE KINASE KINASE SSK2-RELATED-RELATED"/>
    <property type="match status" value="1"/>
</dbReference>
<feature type="compositionally biased region" description="Polar residues" evidence="17">
    <location>
        <begin position="100"/>
        <end position="111"/>
    </location>
</feature>
<dbReference type="AlphaFoldDB" id="A0AAN9DJA5"/>
<dbReference type="GO" id="GO:0004709">
    <property type="term" value="F:MAP kinase kinase kinase activity"/>
    <property type="evidence" value="ECO:0007669"/>
    <property type="project" value="UniProtKB-EC"/>
</dbReference>
<keyword evidence="7" id="KW-0808">Transferase</keyword>
<comment type="subcellular location">
    <subcellularLocation>
        <location evidence="1">Cytoplasm</location>
    </subcellularLocation>
</comment>
<dbReference type="PROSITE" id="PS00108">
    <property type="entry name" value="PROTEIN_KINASE_ST"/>
    <property type="match status" value="1"/>
</dbReference>
<evidence type="ECO:0000256" key="1">
    <source>
        <dbReference type="ARBA" id="ARBA00004496"/>
    </source>
</evidence>
<dbReference type="Gene3D" id="3.30.200.20">
    <property type="entry name" value="Phosphorylase Kinase, domain 1"/>
    <property type="match status" value="1"/>
</dbReference>
<gene>
    <name evidence="19" type="ORF">R3I93_001707</name>
</gene>
<keyword evidence="9" id="KW-0418">Kinase</keyword>
<comment type="catalytic activity">
    <reaction evidence="12">
        <text>L-threonyl-[protein] + ATP = O-phospho-L-threonyl-[protein] + ADP + H(+)</text>
        <dbReference type="Rhea" id="RHEA:46608"/>
        <dbReference type="Rhea" id="RHEA-COMP:11060"/>
        <dbReference type="Rhea" id="RHEA-COMP:11605"/>
        <dbReference type="ChEBI" id="CHEBI:15378"/>
        <dbReference type="ChEBI" id="CHEBI:30013"/>
        <dbReference type="ChEBI" id="CHEBI:30616"/>
        <dbReference type="ChEBI" id="CHEBI:61977"/>
        <dbReference type="ChEBI" id="CHEBI:456216"/>
        <dbReference type="EC" id="2.7.11.25"/>
    </reaction>
</comment>
<evidence type="ECO:0000259" key="18">
    <source>
        <dbReference type="PROSITE" id="PS50011"/>
    </source>
</evidence>
<comment type="catalytic activity">
    <reaction evidence="13">
        <text>L-seryl-[protein] + ATP = O-phospho-L-seryl-[protein] + ADP + H(+)</text>
        <dbReference type="Rhea" id="RHEA:17989"/>
        <dbReference type="Rhea" id="RHEA-COMP:9863"/>
        <dbReference type="Rhea" id="RHEA-COMP:11604"/>
        <dbReference type="ChEBI" id="CHEBI:15378"/>
        <dbReference type="ChEBI" id="CHEBI:29999"/>
        <dbReference type="ChEBI" id="CHEBI:30616"/>
        <dbReference type="ChEBI" id="CHEBI:83421"/>
        <dbReference type="ChEBI" id="CHEBI:456216"/>
        <dbReference type="EC" id="2.7.11.25"/>
    </reaction>
</comment>
<evidence type="ECO:0000256" key="12">
    <source>
        <dbReference type="ARBA" id="ARBA00047559"/>
    </source>
</evidence>
<feature type="compositionally biased region" description="Basic and acidic residues" evidence="17">
    <location>
        <begin position="589"/>
        <end position="603"/>
    </location>
</feature>
<feature type="domain" description="Protein kinase" evidence="18">
    <location>
        <begin position="286"/>
        <end position="536"/>
    </location>
</feature>
<dbReference type="Gene3D" id="1.10.510.10">
    <property type="entry name" value="Transferase(Phosphotransferase) domain 1"/>
    <property type="match status" value="1"/>
</dbReference>
<evidence type="ECO:0000256" key="15">
    <source>
        <dbReference type="ARBA" id="ARBA00076928"/>
    </source>
</evidence>
<feature type="region of interest" description="Disordered" evidence="17">
    <location>
        <begin position="84"/>
        <end position="150"/>
    </location>
</feature>
<dbReference type="EC" id="2.7.11.25" evidence="3"/>
<evidence type="ECO:0000256" key="16">
    <source>
        <dbReference type="ARBA" id="ARBA00081622"/>
    </source>
</evidence>
<dbReference type="SMART" id="SM00220">
    <property type="entry name" value="S_TKc"/>
    <property type="match status" value="1"/>
</dbReference>
<feature type="region of interest" description="Disordered" evidence="17">
    <location>
        <begin position="683"/>
        <end position="709"/>
    </location>
</feature>
<accession>A0AAN9DJA5</accession>
<dbReference type="GO" id="GO:0007249">
    <property type="term" value="P:canonical NF-kappaB signal transduction"/>
    <property type="evidence" value="ECO:0007669"/>
    <property type="project" value="TreeGrafter"/>
</dbReference>
<dbReference type="GO" id="GO:0005737">
    <property type="term" value="C:cytoplasm"/>
    <property type="evidence" value="ECO:0007669"/>
    <property type="project" value="UniProtKB-SubCell"/>
</dbReference>
<evidence type="ECO:0000256" key="14">
    <source>
        <dbReference type="ARBA" id="ARBA00069017"/>
    </source>
</evidence>
<keyword evidence="5" id="KW-0723">Serine/threonine-protein kinase</keyword>
<keyword evidence="8" id="KW-0547">Nucleotide-binding</keyword>
<evidence type="ECO:0000313" key="19">
    <source>
        <dbReference type="EMBL" id="KAK7174580.1"/>
    </source>
</evidence>
<dbReference type="PANTHER" id="PTHR48016:SF9">
    <property type="entry name" value="MITOGEN-ACTIVATED PROTEIN KINASE KINASE KINASE 14"/>
    <property type="match status" value="1"/>
</dbReference>
<comment type="similarity">
    <text evidence="2">Belongs to the protein kinase superfamily. STE Ser/Thr protein kinase family. MAP kinase kinase kinase subfamily.</text>
</comment>
<dbReference type="InterPro" id="IPR008271">
    <property type="entry name" value="Ser/Thr_kinase_AS"/>
</dbReference>
<sequence length="841" mass="94481">MLSQRIWNSTVPFSHMDQSESKALNCLGSNPVAHTESKEGELDKIDPLKNTFYLKVMSQGTAEHEWKHGTEKQSIIAQAECESQDSQEFCPNGSHKNEPRVTSSISPVGSVSRSRSRKKRRKRQRRRQGEKDSRSSEFVGVTGVPEQDSGECLSSSLIQVRDPVCISNSSSTYSSSGLSTERVSVQETEGPSCSYEWDTSCQSYALETEELKSPLGSRIESLAVTALRDYVTNEDPCFAYRFFKDVLREERERDEDKREESDKNEGILFKEGLQPVNYEYREGREYERCRFVKQGSFGEVYSIKDKGTGFMCAAKKVPLVSFSSEEVGSWSALQSPQVVELFGVVREGLSIILFMDLKSSSLGQLVEERGRLPEDLSLHYLQQVLGALNHLQRKQILHLDIKADNVLLSEDGKDAFLCDFGHSERLGKQGLSEGQGLKGTETHMAPEVVLNEPRSSKADIWSSCCMLLHMLNGCHPWTRYYSRPLFLKIATEPPPLREIPHDCSSNTANIIKAGLQKDPIKRASAKELAVKTAKALKEVGGLRSPVKGGTYKKPLGKPEKSDPAHSATPTPSHLATTSHNSKLQWMSSEQKKEGDDGERNDKPHRVKQRKNAEETRNDDHSPPKSLRHIQATSPEPPIINKTKPDQEMLRLEIDFYLSSLSHPHSAEIQEQLLSCLSSDCPSTREYGDKKDSGRWSEGAGDDDSSGVFTYNSQDVQSFSRDWLAPTHQPPPRCFEGVDVYIRDFDGKCFHIRETPRVKVGHIARGISDQISENVFSMQTEDGCMVPHDKEVLENGLFLRCVPAPDSCHYRQYGHKPCGTLASDCKLPWSWRIREGVLETRD</sequence>
<feature type="compositionally biased region" description="Polar residues" evidence="17">
    <location>
        <begin position="567"/>
        <end position="588"/>
    </location>
</feature>
<dbReference type="GO" id="GO:0005524">
    <property type="term" value="F:ATP binding"/>
    <property type="evidence" value="ECO:0007669"/>
    <property type="project" value="UniProtKB-KW"/>
</dbReference>
<evidence type="ECO:0000256" key="13">
    <source>
        <dbReference type="ARBA" id="ARBA00048329"/>
    </source>
</evidence>
<keyword evidence="6" id="KW-0597">Phosphoprotein</keyword>
<dbReference type="InterPro" id="IPR011009">
    <property type="entry name" value="Kinase-like_dom_sf"/>
</dbReference>
<feature type="compositionally biased region" description="Basic and acidic residues" evidence="17">
    <location>
        <begin position="685"/>
        <end position="694"/>
    </location>
</feature>
<evidence type="ECO:0000256" key="8">
    <source>
        <dbReference type="ARBA" id="ARBA00022741"/>
    </source>
</evidence>
<dbReference type="Proteomes" id="UP001364617">
    <property type="component" value="Unassembled WGS sequence"/>
</dbReference>
<feature type="region of interest" description="Disordered" evidence="17">
    <location>
        <begin position="541"/>
        <end position="645"/>
    </location>
</feature>
<protein>
    <recommendedName>
        <fullName evidence="14">Mitogen-activated protein kinase kinase kinase 14</fullName>
        <ecNumber evidence="3">2.7.11.25</ecNumber>
    </recommendedName>
    <alternativeName>
        <fullName evidence="15">NF-kappa-beta-inducing kinase</fullName>
    </alternativeName>
    <alternativeName>
        <fullName evidence="16">Serine/threonine-protein kinase NIK</fullName>
    </alternativeName>
</protein>
<dbReference type="EMBL" id="JAYKXH010000002">
    <property type="protein sequence ID" value="KAK7174580.1"/>
    <property type="molecule type" value="Genomic_DNA"/>
</dbReference>
<keyword evidence="10" id="KW-0067">ATP-binding</keyword>
<comment type="caution">
    <text evidence="19">The sequence shown here is derived from an EMBL/GenBank/DDBJ whole genome shotgun (WGS) entry which is preliminary data.</text>
</comment>
<evidence type="ECO:0000256" key="11">
    <source>
        <dbReference type="ARBA" id="ARBA00022843"/>
    </source>
</evidence>
<evidence type="ECO:0000256" key="3">
    <source>
        <dbReference type="ARBA" id="ARBA00012406"/>
    </source>
</evidence>
<keyword evidence="4" id="KW-0963">Cytoplasm</keyword>
<dbReference type="InterPro" id="IPR050538">
    <property type="entry name" value="MAP_kinase_kinase_kinase"/>
</dbReference>
<proteinExistence type="inferred from homology"/>
<keyword evidence="11" id="KW-0832">Ubl conjugation</keyword>
<evidence type="ECO:0000256" key="10">
    <source>
        <dbReference type="ARBA" id="ARBA00022840"/>
    </source>
</evidence>
<evidence type="ECO:0000256" key="5">
    <source>
        <dbReference type="ARBA" id="ARBA00022527"/>
    </source>
</evidence>
<name>A0AAN9DJA5_9TELE</name>
<dbReference type="SUPFAM" id="SSF56112">
    <property type="entry name" value="Protein kinase-like (PK-like)"/>
    <property type="match status" value="1"/>
</dbReference>
<dbReference type="Pfam" id="PF00069">
    <property type="entry name" value="Pkinase"/>
    <property type="match status" value="1"/>
</dbReference>
<evidence type="ECO:0000256" key="4">
    <source>
        <dbReference type="ARBA" id="ARBA00022490"/>
    </source>
</evidence>
<dbReference type="InterPro" id="IPR000719">
    <property type="entry name" value="Prot_kinase_dom"/>
</dbReference>
<dbReference type="GO" id="GO:0038061">
    <property type="term" value="P:non-canonical NF-kappaB signal transduction"/>
    <property type="evidence" value="ECO:0007669"/>
    <property type="project" value="UniProtKB-ARBA"/>
</dbReference>
<feature type="compositionally biased region" description="Basic residues" evidence="17">
    <location>
        <begin position="114"/>
        <end position="126"/>
    </location>
</feature>